<organism evidence="2">
    <name type="scientific">marine metagenome</name>
    <dbReference type="NCBI Taxonomy" id="408172"/>
    <lineage>
        <taxon>unclassified sequences</taxon>
        <taxon>metagenomes</taxon>
        <taxon>ecological metagenomes</taxon>
    </lineage>
</organism>
<protein>
    <recommendedName>
        <fullName evidence="1">Glycosyltransferase 2-like domain-containing protein</fullName>
    </recommendedName>
</protein>
<dbReference type="AlphaFoldDB" id="A0A382RMB5"/>
<name>A0A382RMB5_9ZZZZ</name>
<feature type="non-terminal residue" evidence="2">
    <location>
        <position position="1"/>
    </location>
</feature>
<feature type="domain" description="Glycosyltransferase 2-like" evidence="1">
    <location>
        <begin position="66"/>
        <end position="169"/>
    </location>
</feature>
<evidence type="ECO:0000313" key="2">
    <source>
        <dbReference type="EMBL" id="SVC98786.1"/>
    </source>
</evidence>
<dbReference type="Gene3D" id="3.90.550.10">
    <property type="entry name" value="Spore Coat Polysaccharide Biosynthesis Protein SpsA, Chain A"/>
    <property type="match status" value="1"/>
</dbReference>
<sequence length="297" mass="34789">PDIEGLSYYIDLMKKGEINEEKLEHILRNSDEFVGYKQIESSSSKKLENQDRTEIPKIVAMYRIQNEERWIEKSLEAASEVCQEIVILDDCSTDNTLSICKKFPKVVDIYERKEPLPLDEVRDKKIIWEMTLKRNPEFVMKFDGDEILAPNSKEILLSEIMDLYPNDIVFSFQFLDMYDKPNQYRADGDFNKKAHIRLMKINDYTRNLKFVESGYPGNAHSLHLPPTKYVPVRSDVKILHYGYYDKNTRLKKFQYFHEVDPGGSDFSGYKDMISGDLDPSILKLKTLPEGKFVRDIK</sequence>
<proteinExistence type="predicted"/>
<dbReference type="InterPro" id="IPR001173">
    <property type="entry name" value="Glyco_trans_2-like"/>
</dbReference>
<dbReference type="InterPro" id="IPR029044">
    <property type="entry name" value="Nucleotide-diphossugar_trans"/>
</dbReference>
<accession>A0A382RMB5</accession>
<reference evidence="2" key="1">
    <citation type="submission" date="2018-05" db="EMBL/GenBank/DDBJ databases">
        <authorList>
            <person name="Lanie J.A."/>
            <person name="Ng W.-L."/>
            <person name="Kazmierczak K.M."/>
            <person name="Andrzejewski T.M."/>
            <person name="Davidsen T.M."/>
            <person name="Wayne K.J."/>
            <person name="Tettelin H."/>
            <person name="Glass J.I."/>
            <person name="Rusch D."/>
            <person name="Podicherti R."/>
            <person name="Tsui H.-C.T."/>
            <person name="Winkler M.E."/>
        </authorList>
    </citation>
    <scope>NUCLEOTIDE SEQUENCE</scope>
</reference>
<dbReference type="EMBL" id="UINC01122772">
    <property type="protein sequence ID" value="SVC98786.1"/>
    <property type="molecule type" value="Genomic_DNA"/>
</dbReference>
<evidence type="ECO:0000259" key="1">
    <source>
        <dbReference type="Pfam" id="PF00535"/>
    </source>
</evidence>
<dbReference type="Pfam" id="PF00535">
    <property type="entry name" value="Glycos_transf_2"/>
    <property type="match status" value="1"/>
</dbReference>
<gene>
    <name evidence="2" type="ORF">METZ01_LOCUS351640</name>
</gene>
<dbReference type="SUPFAM" id="SSF53448">
    <property type="entry name" value="Nucleotide-diphospho-sugar transferases"/>
    <property type="match status" value="1"/>
</dbReference>